<dbReference type="Pfam" id="PF06011">
    <property type="entry name" value="TRP"/>
    <property type="match status" value="1"/>
</dbReference>
<dbReference type="GO" id="GO:0016020">
    <property type="term" value="C:membrane"/>
    <property type="evidence" value="ECO:0007669"/>
    <property type="project" value="UniProtKB-SubCell"/>
</dbReference>
<feature type="signal peptide" evidence="9">
    <location>
        <begin position="1"/>
        <end position="24"/>
    </location>
</feature>
<evidence type="ECO:0000256" key="4">
    <source>
        <dbReference type="ARBA" id="ARBA00022729"/>
    </source>
</evidence>
<keyword evidence="6 8" id="KW-0472">Membrane</keyword>
<keyword evidence="5 8" id="KW-1133">Transmembrane helix</keyword>
<dbReference type="GO" id="GO:0009272">
    <property type="term" value="P:fungal-type cell wall biogenesis"/>
    <property type="evidence" value="ECO:0007669"/>
    <property type="project" value="TreeGrafter"/>
</dbReference>
<evidence type="ECO:0000256" key="7">
    <source>
        <dbReference type="SAM" id="MobiDB-lite"/>
    </source>
</evidence>
<dbReference type="InterPro" id="IPR010308">
    <property type="entry name" value="TRP_C"/>
</dbReference>
<feature type="transmembrane region" description="Helical" evidence="8">
    <location>
        <begin position="351"/>
        <end position="377"/>
    </location>
</feature>
<comment type="caution">
    <text evidence="11">The sequence shown here is derived from an EMBL/GenBank/DDBJ whole genome shotgun (WGS) entry which is preliminary data.</text>
</comment>
<feature type="transmembrane region" description="Helical" evidence="8">
    <location>
        <begin position="496"/>
        <end position="516"/>
    </location>
</feature>
<gene>
    <name evidence="11" type="ORF">ZYGR_0AI00300</name>
</gene>
<dbReference type="SMART" id="SM01320">
    <property type="entry name" value="TRP_N"/>
    <property type="match status" value="1"/>
</dbReference>
<dbReference type="GO" id="GO:0055085">
    <property type="term" value="P:transmembrane transport"/>
    <property type="evidence" value="ECO:0007669"/>
    <property type="project" value="TreeGrafter"/>
</dbReference>
<comment type="subcellular location">
    <subcellularLocation>
        <location evidence="1">Membrane</location>
        <topology evidence="1">Multi-pass membrane protein</topology>
    </subcellularLocation>
</comment>
<comment type="similarity">
    <text evidence="2">Belongs to the transient receptor potential (TRP) ion channel family.</text>
</comment>
<dbReference type="Proteomes" id="UP000187013">
    <property type="component" value="Unassembled WGS sequence"/>
</dbReference>
<feature type="domain" description="ML-like" evidence="10">
    <location>
        <begin position="34"/>
        <end position="176"/>
    </location>
</feature>
<dbReference type="PANTHER" id="PTHR31145:SF2">
    <property type="entry name" value="FLAVIN CARRIER PROTEIN 2"/>
    <property type="match status" value="1"/>
</dbReference>
<evidence type="ECO:0000313" key="12">
    <source>
        <dbReference type="Proteomes" id="UP000187013"/>
    </source>
</evidence>
<feature type="transmembrane region" description="Helical" evidence="8">
    <location>
        <begin position="553"/>
        <end position="574"/>
    </location>
</feature>
<evidence type="ECO:0000256" key="6">
    <source>
        <dbReference type="ARBA" id="ARBA00023136"/>
    </source>
</evidence>
<reference evidence="11 12" key="1">
    <citation type="submission" date="2016-08" db="EMBL/GenBank/DDBJ databases">
        <title>Draft genome sequence of allopolyploid Zygosaccharomyces rouxii.</title>
        <authorList>
            <person name="Watanabe J."/>
            <person name="Uehara K."/>
            <person name="Mogi Y."/>
            <person name="Tsukioka Y."/>
        </authorList>
    </citation>
    <scope>NUCLEOTIDE SEQUENCE [LARGE SCALE GENOMIC DNA]</scope>
    <source>
        <strain evidence="11 12">NBRC 110957</strain>
    </source>
</reference>
<evidence type="ECO:0000259" key="10">
    <source>
        <dbReference type="SMART" id="SM01320"/>
    </source>
</evidence>
<feature type="chain" id="PRO_5012998618" description="ML-like domain-containing protein" evidence="9">
    <location>
        <begin position="25"/>
        <end position="774"/>
    </location>
</feature>
<evidence type="ECO:0000256" key="8">
    <source>
        <dbReference type="SAM" id="Phobius"/>
    </source>
</evidence>
<organism evidence="11 12">
    <name type="scientific">Zygosaccharomyces rouxii</name>
    <dbReference type="NCBI Taxonomy" id="4956"/>
    <lineage>
        <taxon>Eukaryota</taxon>
        <taxon>Fungi</taxon>
        <taxon>Dikarya</taxon>
        <taxon>Ascomycota</taxon>
        <taxon>Saccharomycotina</taxon>
        <taxon>Saccharomycetes</taxon>
        <taxon>Saccharomycetales</taxon>
        <taxon>Saccharomycetaceae</taxon>
        <taxon>Zygosaccharomyces</taxon>
    </lineage>
</organism>
<feature type="transmembrane region" description="Helical" evidence="8">
    <location>
        <begin position="586"/>
        <end position="612"/>
    </location>
</feature>
<dbReference type="Pfam" id="PF14558">
    <property type="entry name" value="TRP_N"/>
    <property type="match status" value="1"/>
</dbReference>
<dbReference type="PANTHER" id="PTHR31145">
    <property type="entry name" value="INTEGRAL MEMBRANE PROTEIN (AFU_ORTHOLOGUE AFUA_7G01610)"/>
    <property type="match status" value="1"/>
</dbReference>
<accession>A0A1Q3AAU0</accession>
<evidence type="ECO:0000256" key="1">
    <source>
        <dbReference type="ARBA" id="ARBA00004141"/>
    </source>
</evidence>
<keyword evidence="4 9" id="KW-0732">Signal</keyword>
<feature type="transmembrane region" description="Helical" evidence="8">
    <location>
        <begin position="398"/>
        <end position="418"/>
    </location>
</feature>
<feature type="region of interest" description="Disordered" evidence="7">
    <location>
        <begin position="695"/>
        <end position="774"/>
    </location>
</feature>
<evidence type="ECO:0000313" key="11">
    <source>
        <dbReference type="EMBL" id="GAV52748.1"/>
    </source>
</evidence>
<evidence type="ECO:0000256" key="5">
    <source>
        <dbReference type="ARBA" id="ARBA00022989"/>
    </source>
</evidence>
<proteinExistence type="inferred from homology"/>
<feature type="compositionally biased region" description="Polar residues" evidence="7">
    <location>
        <begin position="720"/>
        <end position="737"/>
    </location>
</feature>
<keyword evidence="3 8" id="KW-0812">Transmembrane</keyword>
<dbReference type="AlphaFoldDB" id="A0A1Q3AAU0"/>
<dbReference type="InterPro" id="IPR040241">
    <property type="entry name" value="TRP_Flc/Pkd2-like"/>
</dbReference>
<feature type="transmembrane region" description="Helical" evidence="8">
    <location>
        <begin position="522"/>
        <end position="541"/>
    </location>
</feature>
<dbReference type="InterPro" id="IPR032800">
    <property type="entry name" value="TRP_N"/>
</dbReference>
<sequence length="774" mass="86723">MLNPLRLLLAILWVILTLDIHVMAHSNSSEAHHKYLKTSSLLTCMNNSQFSASYFDVRYYPFNETFVFKIDAMTAISGNVTVKAEVITYGISVIQKEFDLCSLNEATLCPLSAGRIDVGSTYQLKNSDLTKDLPNVAFTIPDLDAQVRVLAYKKGDSSSAPVACVQAFLSNEKTVQTKYAAWPIAAVSGIGVLTSGFVSVIGYSTTAAHIASNSISLFIYFQNLAITAMMGVSRVPPIAAAWTQNFQWSMGIIRVGFMQKIFDWYVQATKGVSTVVLGNKDILSISVQKRDNLKRGMKLASSDDYGFDSMLKDSSLYTTNERNTTSYSSKILVLRGMERVAYNANIELSNFFLTGVVFFLFFVFAMTVGMLFFKALLELLTRAKIMAESSNFFLYRKNWGSIIKGTLFRIAIIAFPQISLLSMWEFTQRDSPAVLVDAVVMFLVVTGILLYGTMRVFFKGRLSQRLYKNPAYLLFGDIHFLNRYGFLYTQFRADKYWWLLPLLFYGFLRSLFVAVLQSHGKTQAIIVFVIELAYFVSLCWIRPYLDKRTNIFNIAIHLVTLINALFFLFFSNLFKQPAVVSSVMAVILFVLNAVFALFLLLFTLVTCTLALLRKNPDARYQPLKDDRVSFIPKIQGPNGSSILLDGRTDSDSELFELRKAAMDTNETEQEKNLREDAFNNNKLGSRIIFDDELSTHSSSSPAYLSSRNRSASDLPAEPVQPNSAVMGFNSTPSSSSHPRVLTTGAHPNGSANKLLKPETSFYSHPHHSSSNPYL</sequence>
<feature type="compositionally biased region" description="Polar residues" evidence="7">
    <location>
        <begin position="695"/>
        <end position="711"/>
    </location>
</feature>
<name>A0A1Q3AAU0_ZYGRO</name>
<dbReference type="EMBL" id="BDGX01000035">
    <property type="protein sequence ID" value="GAV52748.1"/>
    <property type="molecule type" value="Genomic_DNA"/>
</dbReference>
<feature type="transmembrane region" description="Helical" evidence="8">
    <location>
        <begin position="438"/>
        <end position="458"/>
    </location>
</feature>
<evidence type="ECO:0000256" key="3">
    <source>
        <dbReference type="ARBA" id="ARBA00022692"/>
    </source>
</evidence>
<evidence type="ECO:0000256" key="2">
    <source>
        <dbReference type="ARBA" id="ARBA00010642"/>
    </source>
</evidence>
<evidence type="ECO:0000256" key="9">
    <source>
        <dbReference type="SAM" id="SignalP"/>
    </source>
</evidence>
<dbReference type="OrthoDB" id="5212126at2759"/>
<protein>
    <recommendedName>
        <fullName evidence="10">ML-like domain-containing protein</fullName>
    </recommendedName>
</protein>